<dbReference type="PIRSF" id="PIRSF000390">
    <property type="entry name" value="PLP_StrS"/>
    <property type="match status" value="1"/>
</dbReference>
<dbReference type="PATRIC" id="fig|728005.3.peg.4371"/>
<evidence type="ECO:0000256" key="1">
    <source>
        <dbReference type="ARBA" id="ARBA00022898"/>
    </source>
</evidence>
<reference evidence="6 8" key="1">
    <citation type="submission" date="2015-03" db="EMBL/GenBank/DDBJ databases">
        <authorList>
            <person name="Lepp D."/>
            <person name="Hassan Y.I."/>
            <person name="Li X.-Z."/>
            <person name="Zhou T."/>
        </authorList>
    </citation>
    <scope>NUCLEOTIDE SEQUENCE [LARGE SCALE GENOMIC DNA]</scope>
    <source>
        <strain evidence="6 8">Cr7-05</strain>
    </source>
</reference>
<evidence type="ECO:0000256" key="4">
    <source>
        <dbReference type="PIRSR" id="PIRSR000390-2"/>
    </source>
</evidence>
<dbReference type="Gene3D" id="3.40.640.10">
    <property type="entry name" value="Type I PLP-dependent aspartate aminotransferase-like (Major domain)"/>
    <property type="match status" value="1"/>
</dbReference>
<evidence type="ECO:0000256" key="2">
    <source>
        <dbReference type="ARBA" id="ARBA00037999"/>
    </source>
</evidence>
<dbReference type="EMBL" id="LAPV01000090">
    <property type="protein sequence ID" value="KKC33513.1"/>
    <property type="molecule type" value="Genomic_DNA"/>
</dbReference>
<dbReference type="PANTHER" id="PTHR30244:SF36">
    <property type="entry name" value="3-OXO-GLUCOSE-6-PHOSPHATE:GLUTAMATE AMINOTRANSFERASE"/>
    <property type="match status" value="1"/>
</dbReference>
<dbReference type="InterPro" id="IPR015424">
    <property type="entry name" value="PyrdxlP-dep_Trfase"/>
</dbReference>
<dbReference type="STRING" id="728005.SAMN04488059_12447"/>
<feature type="active site" description="Proton acceptor" evidence="3">
    <location>
        <position position="186"/>
    </location>
</feature>
<accession>A0A0F5PXY3</accession>
<dbReference type="AlphaFoldDB" id="A0A0F5PXY3"/>
<name>A0A0F5PXY3_9HYPH</name>
<organism evidence="7 9">
    <name type="scientific">Devosia psychrophila</name>
    <dbReference type="NCBI Taxonomy" id="728005"/>
    <lineage>
        <taxon>Bacteria</taxon>
        <taxon>Pseudomonadati</taxon>
        <taxon>Pseudomonadota</taxon>
        <taxon>Alphaproteobacteria</taxon>
        <taxon>Hyphomicrobiales</taxon>
        <taxon>Devosiaceae</taxon>
        <taxon>Devosia</taxon>
    </lineage>
</organism>
<evidence type="ECO:0000313" key="8">
    <source>
        <dbReference type="Proteomes" id="UP000033519"/>
    </source>
</evidence>
<dbReference type="GO" id="GO:0030170">
    <property type="term" value="F:pyridoxal phosphate binding"/>
    <property type="evidence" value="ECO:0007669"/>
    <property type="project" value="TreeGrafter"/>
</dbReference>
<feature type="modified residue" description="N6-(pyridoxal phosphate)lysine" evidence="4">
    <location>
        <position position="186"/>
    </location>
</feature>
<evidence type="ECO:0000313" key="7">
    <source>
        <dbReference type="EMBL" id="SFD15773.1"/>
    </source>
</evidence>
<evidence type="ECO:0000313" key="6">
    <source>
        <dbReference type="EMBL" id="KKC33513.1"/>
    </source>
</evidence>
<reference evidence="7 9" key="2">
    <citation type="submission" date="2016-10" db="EMBL/GenBank/DDBJ databases">
        <authorList>
            <person name="de Groot N.N."/>
        </authorList>
    </citation>
    <scope>NUCLEOTIDE SEQUENCE [LARGE SCALE GENOMIC DNA]</scope>
    <source>
        <strain evidence="7 9">CGMCC 1.10210</strain>
    </source>
</reference>
<dbReference type="SUPFAM" id="SSF53383">
    <property type="entry name" value="PLP-dependent transferases"/>
    <property type="match status" value="1"/>
</dbReference>
<dbReference type="GO" id="GO:0000271">
    <property type="term" value="P:polysaccharide biosynthetic process"/>
    <property type="evidence" value="ECO:0007669"/>
    <property type="project" value="TreeGrafter"/>
</dbReference>
<evidence type="ECO:0000313" key="9">
    <source>
        <dbReference type="Proteomes" id="UP000182258"/>
    </source>
</evidence>
<dbReference type="OrthoDB" id="9768668at2"/>
<evidence type="ECO:0000256" key="5">
    <source>
        <dbReference type="RuleBase" id="RU004508"/>
    </source>
</evidence>
<proteinExistence type="inferred from homology"/>
<gene>
    <name evidence="7" type="ORF">SAMN04488059_12447</name>
    <name evidence="6" type="ORF">WH91_08285</name>
</gene>
<protein>
    <submittedName>
        <fullName evidence="7">dTDP-4-amino-4,6-dideoxygalactose transaminase</fullName>
    </submittedName>
</protein>
<dbReference type="Proteomes" id="UP000033519">
    <property type="component" value="Unassembled WGS sequence"/>
</dbReference>
<dbReference type="Proteomes" id="UP000182258">
    <property type="component" value="Unassembled WGS sequence"/>
</dbReference>
<dbReference type="Pfam" id="PF01041">
    <property type="entry name" value="DegT_DnrJ_EryC1"/>
    <property type="match status" value="1"/>
</dbReference>
<keyword evidence="8" id="KW-1185">Reference proteome</keyword>
<dbReference type="EMBL" id="FOMB01000024">
    <property type="protein sequence ID" value="SFD15773.1"/>
    <property type="molecule type" value="Genomic_DNA"/>
</dbReference>
<comment type="similarity">
    <text evidence="2 5">Belongs to the DegT/DnrJ/EryC1 family.</text>
</comment>
<dbReference type="RefSeq" id="WP_046170528.1">
    <property type="nucleotide sequence ID" value="NZ_FOMB01000024.1"/>
</dbReference>
<dbReference type="InterPro" id="IPR000653">
    <property type="entry name" value="DegT/StrS_aminotransferase"/>
</dbReference>
<keyword evidence="1 4" id="KW-0663">Pyridoxal phosphate</keyword>
<dbReference type="CDD" id="cd00616">
    <property type="entry name" value="AHBA_syn"/>
    <property type="match status" value="1"/>
</dbReference>
<dbReference type="PANTHER" id="PTHR30244">
    <property type="entry name" value="TRANSAMINASE"/>
    <property type="match status" value="1"/>
</dbReference>
<evidence type="ECO:0000256" key="3">
    <source>
        <dbReference type="PIRSR" id="PIRSR000390-1"/>
    </source>
</evidence>
<dbReference type="InterPro" id="IPR015422">
    <property type="entry name" value="PyrdxlP-dep_Trfase_small"/>
</dbReference>
<dbReference type="Gene3D" id="3.90.1150.10">
    <property type="entry name" value="Aspartate Aminotransferase, domain 1"/>
    <property type="match status" value="1"/>
</dbReference>
<sequence length="379" mass="40873">MAISFYNHQRLYQRNKPEIDAAMARVIASGRFDWGDEVPAFETEFAAWNGASHAVAVASGTAALKVALLGLGIGPGDEVITVANTDIGSSSSIHHCGATPVWVDIDPLSRNMDVDALVRAIGPRTRAILPVDLYGHPANMVAIMAIARQHGLRVVEDACLALGATIEGTKLGTLADATCFSFAPSKHLGSFGSGGAVLTGDADLAERMRKISAYGQERSRHYAMHGNGMGGLHHETHGLNERLAELQAAILRAKLRYLDGTIAERREQAARYQAGLAGIGVDLPQTLPGYQHSWRNYVIEVDDRAGLADRLRERGIATNLTYAPPLHLQPVFADRRVGRGALAITERFCDRLLGLPIGPQLHLDEIDQVIDAVRASMTR</sequence>
<dbReference type="InterPro" id="IPR015421">
    <property type="entry name" value="PyrdxlP-dep_Trfase_major"/>
</dbReference>
<dbReference type="GO" id="GO:0008483">
    <property type="term" value="F:transaminase activity"/>
    <property type="evidence" value="ECO:0007669"/>
    <property type="project" value="TreeGrafter"/>
</dbReference>